<feature type="domain" description="N-acetyltransferase" evidence="4">
    <location>
        <begin position="14"/>
        <end position="186"/>
    </location>
</feature>
<keyword evidence="2" id="KW-0012">Acyltransferase</keyword>
<dbReference type="Gene3D" id="3.40.630.30">
    <property type="match status" value="1"/>
</dbReference>
<proteinExistence type="inferred from homology"/>
<dbReference type="GO" id="GO:0008999">
    <property type="term" value="F:protein-N-terminal-alanine acetyltransferase activity"/>
    <property type="evidence" value="ECO:0007669"/>
    <property type="project" value="TreeGrafter"/>
</dbReference>
<reference evidence="5" key="1">
    <citation type="submission" date="2020-05" db="EMBL/GenBank/DDBJ databases">
        <authorList>
            <person name="Chiriac C."/>
            <person name="Salcher M."/>
            <person name="Ghai R."/>
            <person name="Kavagutti S V."/>
        </authorList>
    </citation>
    <scope>NUCLEOTIDE SEQUENCE</scope>
</reference>
<dbReference type="InterPro" id="IPR051531">
    <property type="entry name" value="N-acetyltransferase"/>
</dbReference>
<dbReference type="EMBL" id="CAEZWM010000084">
    <property type="protein sequence ID" value="CAB4657819.1"/>
    <property type="molecule type" value="Genomic_DNA"/>
</dbReference>
<comment type="similarity">
    <text evidence="3">Belongs to the acetyltransferase family. RimJ subfamily.</text>
</comment>
<dbReference type="PANTHER" id="PTHR43792">
    <property type="entry name" value="GNAT FAMILY, PUTATIVE (AFU_ORTHOLOGUE AFUA_3G00765)-RELATED-RELATED"/>
    <property type="match status" value="1"/>
</dbReference>
<dbReference type="PANTHER" id="PTHR43792:SF8">
    <property type="entry name" value="[RIBOSOMAL PROTEIN US5]-ALANINE N-ACETYLTRANSFERASE"/>
    <property type="match status" value="1"/>
</dbReference>
<accession>A0A6J6LBD4</accession>
<gene>
    <name evidence="5" type="ORF">UFOPK2242_00785</name>
    <name evidence="6" type="ORF">UFOPK2925_01408</name>
</gene>
<evidence type="ECO:0000256" key="3">
    <source>
        <dbReference type="ARBA" id="ARBA00038502"/>
    </source>
</evidence>
<keyword evidence="1" id="KW-0808">Transferase</keyword>
<dbReference type="PROSITE" id="PS51186">
    <property type="entry name" value="GNAT"/>
    <property type="match status" value="1"/>
</dbReference>
<sequence>MPSRSSIFIDGPRVTLRPLRDSDFEAWREVRNANRDWIEPWEPLPDSGTPDATSDKSAFRSRCAAWDRQRQFDAAYGNGIFYQDTLIGEVSLGSVQRGPFQSAYVGYWIAERHAGNGLAPEAVALTLRFGFDTLRLHRIEAAIVPRNAASRRVAEKLGLRNEGTSIGLLQIRGVYEDHVRYAIVSSEWEQRRAEIERDFLTRDSPELSELS</sequence>
<dbReference type="GO" id="GO:0005737">
    <property type="term" value="C:cytoplasm"/>
    <property type="evidence" value="ECO:0007669"/>
    <property type="project" value="TreeGrafter"/>
</dbReference>
<evidence type="ECO:0000256" key="2">
    <source>
        <dbReference type="ARBA" id="ARBA00023315"/>
    </source>
</evidence>
<dbReference type="EMBL" id="CAEZZU010000252">
    <property type="protein sequence ID" value="CAB4790428.1"/>
    <property type="molecule type" value="Genomic_DNA"/>
</dbReference>
<protein>
    <submittedName>
        <fullName evidence="5">Unannotated protein</fullName>
    </submittedName>
</protein>
<evidence type="ECO:0000259" key="4">
    <source>
        <dbReference type="PROSITE" id="PS51186"/>
    </source>
</evidence>
<dbReference type="SUPFAM" id="SSF55729">
    <property type="entry name" value="Acyl-CoA N-acyltransferases (Nat)"/>
    <property type="match status" value="1"/>
</dbReference>
<dbReference type="InterPro" id="IPR000182">
    <property type="entry name" value="GNAT_dom"/>
</dbReference>
<evidence type="ECO:0000256" key="1">
    <source>
        <dbReference type="ARBA" id="ARBA00022679"/>
    </source>
</evidence>
<evidence type="ECO:0000313" key="5">
    <source>
        <dbReference type="EMBL" id="CAB4657819.1"/>
    </source>
</evidence>
<dbReference type="InterPro" id="IPR016181">
    <property type="entry name" value="Acyl_CoA_acyltransferase"/>
</dbReference>
<organism evidence="5">
    <name type="scientific">freshwater metagenome</name>
    <dbReference type="NCBI Taxonomy" id="449393"/>
    <lineage>
        <taxon>unclassified sequences</taxon>
        <taxon>metagenomes</taxon>
        <taxon>ecological metagenomes</taxon>
    </lineage>
</organism>
<dbReference type="Pfam" id="PF13302">
    <property type="entry name" value="Acetyltransf_3"/>
    <property type="match status" value="1"/>
</dbReference>
<evidence type="ECO:0000313" key="6">
    <source>
        <dbReference type="EMBL" id="CAB4790428.1"/>
    </source>
</evidence>
<name>A0A6J6LBD4_9ZZZZ</name>
<dbReference type="AlphaFoldDB" id="A0A6J6LBD4"/>